<dbReference type="Pfam" id="PF04277">
    <property type="entry name" value="OAD_gamma"/>
    <property type="match status" value="1"/>
</dbReference>
<keyword evidence="3 6" id="KW-0812">Transmembrane</keyword>
<evidence type="ECO:0000256" key="1">
    <source>
        <dbReference type="ARBA" id="ARBA00004236"/>
    </source>
</evidence>
<reference evidence="7" key="1">
    <citation type="submission" date="2018-05" db="EMBL/GenBank/DDBJ databases">
        <authorList>
            <person name="Lanie J.A."/>
            <person name="Ng W.-L."/>
            <person name="Kazmierczak K.M."/>
            <person name="Andrzejewski T.M."/>
            <person name="Davidsen T.M."/>
            <person name="Wayne K.J."/>
            <person name="Tettelin H."/>
            <person name="Glass J.I."/>
            <person name="Rusch D."/>
            <person name="Podicherti R."/>
            <person name="Tsui H.-C.T."/>
            <person name="Winkler M.E."/>
        </authorList>
    </citation>
    <scope>NUCLEOTIDE SEQUENCE</scope>
</reference>
<evidence type="ECO:0000256" key="5">
    <source>
        <dbReference type="ARBA" id="ARBA00023136"/>
    </source>
</evidence>
<evidence type="ECO:0000313" key="7">
    <source>
        <dbReference type="EMBL" id="SVB41758.1"/>
    </source>
</evidence>
<keyword evidence="5 6" id="KW-0472">Membrane</keyword>
<proteinExistence type="predicted"/>
<dbReference type="NCBIfam" id="TIGR01195">
    <property type="entry name" value="oadG_fam"/>
    <property type="match status" value="1"/>
</dbReference>
<feature type="transmembrane region" description="Helical" evidence="6">
    <location>
        <begin position="6"/>
        <end position="27"/>
    </location>
</feature>
<evidence type="ECO:0000256" key="2">
    <source>
        <dbReference type="ARBA" id="ARBA00022475"/>
    </source>
</evidence>
<keyword evidence="2" id="KW-1003">Cell membrane</keyword>
<evidence type="ECO:0000256" key="6">
    <source>
        <dbReference type="SAM" id="Phobius"/>
    </source>
</evidence>
<evidence type="ECO:0000256" key="3">
    <source>
        <dbReference type="ARBA" id="ARBA00022692"/>
    </source>
</evidence>
<organism evidence="7">
    <name type="scientific">marine metagenome</name>
    <dbReference type="NCBI Taxonomy" id="408172"/>
    <lineage>
        <taxon>unclassified sequences</taxon>
        <taxon>metagenomes</taxon>
        <taxon>ecological metagenomes</taxon>
    </lineage>
</organism>
<dbReference type="AlphaFoldDB" id="A0A382DTN3"/>
<keyword evidence="4 6" id="KW-1133">Transmembrane helix</keyword>
<dbReference type="InterPro" id="IPR005899">
    <property type="entry name" value="Na_pump_deCOase"/>
</dbReference>
<dbReference type="EMBL" id="UINC01041040">
    <property type="protein sequence ID" value="SVB41758.1"/>
    <property type="molecule type" value="Genomic_DNA"/>
</dbReference>
<dbReference type="GO" id="GO:0036376">
    <property type="term" value="P:sodium ion export across plasma membrane"/>
    <property type="evidence" value="ECO:0007669"/>
    <property type="project" value="InterPro"/>
</dbReference>
<evidence type="ECO:0008006" key="8">
    <source>
        <dbReference type="Google" id="ProtNLM"/>
    </source>
</evidence>
<name>A0A382DTN3_9ZZZZ</name>
<protein>
    <recommendedName>
        <fullName evidence="8">Oxaloacetate decarboxylase gamma chain</fullName>
    </recommendedName>
</protein>
<accession>A0A382DTN3</accession>
<dbReference type="GO" id="GO:0005886">
    <property type="term" value="C:plasma membrane"/>
    <property type="evidence" value="ECO:0007669"/>
    <property type="project" value="UniProtKB-SubCell"/>
</dbReference>
<dbReference type="GO" id="GO:0015081">
    <property type="term" value="F:sodium ion transmembrane transporter activity"/>
    <property type="evidence" value="ECO:0007669"/>
    <property type="project" value="InterPro"/>
</dbReference>
<evidence type="ECO:0000256" key="4">
    <source>
        <dbReference type="ARBA" id="ARBA00022989"/>
    </source>
</evidence>
<sequence length="77" mass="8418">MLFEGLNLMVVGMTTVFSFLALLVIVLQVSARFFERFGDRWPDAAVATEPPGSTPGTQSEEIAVVLAAITAYRGRKR</sequence>
<gene>
    <name evidence="7" type="ORF">METZ01_LOCUS194612</name>
</gene>
<comment type="subcellular location">
    <subcellularLocation>
        <location evidence="1">Cell membrane</location>
    </subcellularLocation>
</comment>